<evidence type="ECO:0000256" key="1">
    <source>
        <dbReference type="SAM" id="MobiDB-lite"/>
    </source>
</evidence>
<comment type="caution">
    <text evidence="2">The sequence shown here is derived from an EMBL/GenBank/DDBJ whole genome shotgun (WGS) entry which is preliminary data.</text>
</comment>
<dbReference type="Gene3D" id="2.40.160.120">
    <property type="match status" value="1"/>
</dbReference>
<feature type="compositionally biased region" description="Polar residues" evidence="1">
    <location>
        <begin position="32"/>
        <end position="47"/>
    </location>
</feature>
<dbReference type="InterPro" id="IPR037239">
    <property type="entry name" value="OSBP_sf"/>
</dbReference>
<dbReference type="Proteomes" id="UP000324585">
    <property type="component" value="Unassembled WGS sequence"/>
</dbReference>
<keyword evidence="3" id="KW-1185">Reference proteome</keyword>
<accession>A0A5J4YYL1</accession>
<feature type="region of interest" description="Disordered" evidence="1">
    <location>
        <begin position="1"/>
        <end position="49"/>
    </location>
</feature>
<dbReference type="GO" id="GO:0005829">
    <property type="term" value="C:cytosol"/>
    <property type="evidence" value="ECO:0007669"/>
    <property type="project" value="TreeGrafter"/>
</dbReference>
<dbReference type="OMA" id="GVCWELV"/>
<dbReference type="OrthoDB" id="14833at2759"/>
<gene>
    <name evidence="2" type="ORF">FVE85_0430</name>
</gene>
<dbReference type="GO" id="GO:0032934">
    <property type="term" value="F:sterol binding"/>
    <property type="evidence" value="ECO:0007669"/>
    <property type="project" value="TreeGrafter"/>
</dbReference>
<proteinExistence type="predicted"/>
<dbReference type="PANTHER" id="PTHR10972:SF148">
    <property type="entry name" value="OXYSTEROL-BINDING PROTEIN 9"/>
    <property type="match status" value="1"/>
</dbReference>
<dbReference type="EMBL" id="VRMN01000002">
    <property type="protein sequence ID" value="KAA8496701.1"/>
    <property type="molecule type" value="Genomic_DNA"/>
</dbReference>
<dbReference type="Pfam" id="PF01237">
    <property type="entry name" value="Oxysterol_BP"/>
    <property type="match status" value="1"/>
</dbReference>
<evidence type="ECO:0000313" key="3">
    <source>
        <dbReference type="Proteomes" id="UP000324585"/>
    </source>
</evidence>
<sequence length="401" mass="44056">MGSEKDGTASPGMAQQVKPSWGTRILNGAASGLSSPFGSRKNSSAQRLSLMDKDAPRHPLALPTGGMGCDQQQLAEQRGLAMVVVKQIGMNVLRGKDLLYVTFPMSTAEPRTALQKFALSCSLAPDLLQKAADTSDPVARIKLVMAFYVAGMSMTSGIKKPLNPLLGETLEAQLDHQTMLYMEQTSHHPPVSSWVLRGRGYQYYGYMNYEARFGLNEVKLMHSGGRRIDFADGSSVSFTNPWDSFSGVLFGTYTHNTYGSVLFSDEKNHISCELKFGDSKNELSDFFSGTICRDADTPQDEQLGIVTGSWLSYFDCDGERVWTINKHHMYTAHPLSNILPSDSSRRPDLMLFLDGKLEEAADAKIALEERQRNDRKLRQAASTSSGIHGSASSNSLRKDDG</sequence>
<feature type="region of interest" description="Disordered" evidence="1">
    <location>
        <begin position="370"/>
        <end position="401"/>
    </location>
</feature>
<feature type="compositionally biased region" description="Low complexity" evidence="1">
    <location>
        <begin position="380"/>
        <end position="395"/>
    </location>
</feature>
<organism evidence="2 3">
    <name type="scientific">Porphyridium purpureum</name>
    <name type="common">Red alga</name>
    <name type="synonym">Porphyridium cruentum</name>
    <dbReference type="NCBI Taxonomy" id="35688"/>
    <lineage>
        <taxon>Eukaryota</taxon>
        <taxon>Rhodophyta</taxon>
        <taxon>Bangiophyceae</taxon>
        <taxon>Porphyridiales</taxon>
        <taxon>Porphyridiaceae</taxon>
        <taxon>Porphyridium</taxon>
    </lineage>
</organism>
<dbReference type="AlphaFoldDB" id="A0A5J4YYL1"/>
<name>A0A5J4YYL1_PORPP</name>
<reference evidence="3" key="1">
    <citation type="journal article" date="2019" name="Nat. Commun.">
        <title>Expansion of phycobilisome linker gene families in mesophilic red algae.</title>
        <authorList>
            <person name="Lee J."/>
            <person name="Kim D."/>
            <person name="Bhattacharya D."/>
            <person name="Yoon H.S."/>
        </authorList>
    </citation>
    <scope>NUCLEOTIDE SEQUENCE [LARGE SCALE GENOMIC DNA]</scope>
    <source>
        <strain evidence="3">CCMP 1328</strain>
    </source>
</reference>
<evidence type="ECO:0000313" key="2">
    <source>
        <dbReference type="EMBL" id="KAA8496701.1"/>
    </source>
</evidence>
<dbReference type="GO" id="GO:0016020">
    <property type="term" value="C:membrane"/>
    <property type="evidence" value="ECO:0007669"/>
    <property type="project" value="TreeGrafter"/>
</dbReference>
<dbReference type="PANTHER" id="PTHR10972">
    <property type="entry name" value="OXYSTEROL-BINDING PROTEIN-RELATED"/>
    <property type="match status" value="1"/>
</dbReference>
<dbReference type="SUPFAM" id="SSF144000">
    <property type="entry name" value="Oxysterol-binding protein-like"/>
    <property type="match status" value="1"/>
</dbReference>
<dbReference type="InterPro" id="IPR000648">
    <property type="entry name" value="Oxysterol-bd"/>
</dbReference>
<protein>
    <submittedName>
        <fullName evidence="2">Oxysterol-binding protein 9</fullName>
    </submittedName>
</protein>